<dbReference type="PANTHER" id="PTHR11203">
    <property type="entry name" value="CLEAVAGE AND POLYADENYLATION SPECIFICITY FACTOR FAMILY MEMBER"/>
    <property type="match status" value="1"/>
</dbReference>
<dbReference type="Proteomes" id="UP001445472">
    <property type="component" value="Unassembled WGS sequence"/>
</dbReference>
<evidence type="ECO:0000313" key="3">
    <source>
        <dbReference type="EMBL" id="MER6611978.1"/>
    </source>
</evidence>
<evidence type="ECO:0000256" key="1">
    <source>
        <dbReference type="ARBA" id="ARBA00022801"/>
    </source>
</evidence>
<gene>
    <name evidence="3" type="ORF">ABT276_00840</name>
</gene>
<dbReference type="Gene3D" id="3.40.50.10890">
    <property type="match status" value="1"/>
</dbReference>
<comment type="caution">
    <text evidence="3">The sequence shown here is derived from an EMBL/GenBank/DDBJ whole genome shotgun (WGS) entry which is preliminary data.</text>
</comment>
<dbReference type="RefSeq" id="WP_351974713.1">
    <property type="nucleotide sequence ID" value="NZ_JBEPBX010000001.1"/>
</dbReference>
<dbReference type="InterPro" id="IPR050698">
    <property type="entry name" value="MBL"/>
</dbReference>
<sequence length="148" mass="16038">MAARTVQESIDINHMDGPAVIVSSAGMATGGRVLHHLRRLLPDPRNSVVIVGFAAAGTRARDLVDGARTLKMFGEYEPVRAEVADVPHFSAHADAQQIIDWLREAPTPHTTYLVKGEPDAAATLRDRIDQELGWTAVVPRSGEAVLVR</sequence>
<dbReference type="InterPro" id="IPR022712">
    <property type="entry name" value="Beta_Casp"/>
</dbReference>
<dbReference type="InterPro" id="IPR011108">
    <property type="entry name" value="RMMBL"/>
</dbReference>
<reference evidence="3 4" key="1">
    <citation type="submission" date="2024-06" db="EMBL/GenBank/DDBJ databases">
        <title>The Natural Products Discovery Center: Release of the First 8490 Sequenced Strains for Exploring Actinobacteria Biosynthetic Diversity.</title>
        <authorList>
            <person name="Kalkreuter E."/>
            <person name="Kautsar S.A."/>
            <person name="Yang D."/>
            <person name="Bader C.D."/>
            <person name="Teijaro C.N."/>
            <person name="Fluegel L."/>
            <person name="Davis C.M."/>
            <person name="Simpson J.R."/>
            <person name="Lauterbach L."/>
            <person name="Steele A.D."/>
            <person name="Gui C."/>
            <person name="Meng S."/>
            <person name="Li G."/>
            <person name="Viehrig K."/>
            <person name="Ye F."/>
            <person name="Su P."/>
            <person name="Kiefer A.F."/>
            <person name="Nichols A."/>
            <person name="Cepeda A.J."/>
            <person name="Yan W."/>
            <person name="Fan B."/>
            <person name="Jiang Y."/>
            <person name="Adhikari A."/>
            <person name="Zheng C.-J."/>
            <person name="Schuster L."/>
            <person name="Cowan T.M."/>
            <person name="Smanski M.J."/>
            <person name="Chevrette M.G."/>
            <person name="De Carvalho L.P.S."/>
            <person name="Shen B."/>
        </authorList>
    </citation>
    <scope>NUCLEOTIDE SEQUENCE [LARGE SCALE GENOMIC DNA]</scope>
    <source>
        <strain evidence="3 4">NPDC000837</strain>
    </source>
</reference>
<dbReference type="Pfam" id="PF10996">
    <property type="entry name" value="Beta-Casp"/>
    <property type="match status" value="1"/>
</dbReference>
<proteinExistence type="predicted"/>
<evidence type="ECO:0000313" key="4">
    <source>
        <dbReference type="Proteomes" id="UP001445472"/>
    </source>
</evidence>
<accession>A0ABV1UME5</accession>
<organism evidence="3 4">
    <name type="scientific">Streptomyces xantholiticus</name>
    <dbReference type="NCBI Taxonomy" id="68285"/>
    <lineage>
        <taxon>Bacteria</taxon>
        <taxon>Bacillati</taxon>
        <taxon>Actinomycetota</taxon>
        <taxon>Actinomycetes</taxon>
        <taxon>Kitasatosporales</taxon>
        <taxon>Streptomycetaceae</taxon>
        <taxon>Streptomyces</taxon>
    </lineage>
</organism>
<evidence type="ECO:0000259" key="2">
    <source>
        <dbReference type="SMART" id="SM01027"/>
    </source>
</evidence>
<keyword evidence="4" id="KW-1185">Reference proteome</keyword>
<keyword evidence="1" id="KW-0378">Hydrolase</keyword>
<dbReference type="InterPro" id="IPR036866">
    <property type="entry name" value="RibonucZ/Hydroxyglut_hydro"/>
</dbReference>
<feature type="domain" description="Beta-Casp" evidence="2">
    <location>
        <begin position="1"/>
        <end position="63"/>
    </location>
</feature>
<dbReference type="Pfam" id="PF07521">
    <property type="entry name" value="RMMBL"/>
    <property type="match status" value="1"/>
</dbReference>
<name>A0ABV1UME5_9ACTN</name>
<protein>
    <submittedName>
        <fullName evidence="3">MBL fold metallo-hydrolase RNA specificity domain-containing protein</fullName>
    </submittedName>
</protein>
<dbReference type="PANTHER" id="PTHR11203:SF37">
    <property type="entry name" value="INTEGRATOR COMPLEX SUBUNIT 11"/>
    <property type="match status" value="1"/>
</dbReference>
<dbReference type="SMART" id="SM01027">
    <property type="entry name" value="Beta-Casp"/>
    <property type="match status" value="1"/>
</dbReference>
<dbReference type="EMBL" id="JBEPBX010000001">
    <property type="protein sequence ID" value="MER6611978.1"/>
    <property type="molecule type" value="Genomic_DNA"/>
</dbReference>
<dbReference type="SUPFAM" id="SSF56281">
    <property type="entry name" value="Metallo-hydrolase/oxidoreductase"/>
    <property type="match status" value="1"/>
</dbReference>